<gene>
    <name evidence="1" type="ORF">EVA68_02950</name>
</gene>
<name>A0A520S2W9_9GAMM</name>
<reference evidence="1 2" key="1">
    <citation type="submission" date="2019-02" db="EMBL/GenBank/DDBJ databases">
        <title>Prokaryotic population dynamics and viral predation in marine succession experiment using metagenomics: the confinement effect.</title>
        <authorList>
            <person name="Haro-Moreno J.M."/>
            <person name="Rodriguez-Valera F."/>
            <person name="Lopez-Perez M."/>
        </authorList>
    </citation>
    <scope>NUCLEOTIDE SEQUENCE [LARGE SCALE GENOMIC DNA]</scope>
    <source>
        <strain evidence="1">MED-G157</strain>
    </source>
</reference>
<comment type="caution">
    <text evidence="1">The sequence shown here is derived from an EMBL/GenBank/DDBJ whole genome shotgun (WGS) entry which is preliminary data.</text>
</comment>
<dbReference type="EMBL" id="SHAG01000007">
    <property type="protein sequence ID" value="RZO76817.1"/>
    <property type="molecule type" value="Genomic_DNA"/>
</dbReference>
<evidence type="ECO:0000313" key="2">
    <source>
        <dbReference type="Proteomes" id="UP000316199"/>
    </source>
</evidence>
<proteinExistence type="predicted"/>
<dbReference type="AlphaFoldDB" id="A0A520S2W9"/>
<organism evidence="1 2">
    <name type="scientific">OM182 bacterium</name>
    <dbReference type="NCBI Taxonomy" id="2510334"/>
    <lineage>
        <taxon>Bacteria</taxon>
        <taxon>Pseudomonadati</taxon>
        <taxon>Pseudomonadota</taxon>
        <taxon>Gammaproteobacteria</taxon>
        <taxon>OMG group</taxon>
        <taxon>OM182 clade</taxon>
    </lineage>
</organism>
<sequence length="120" mass="14132">MMIDLVDDFETRIRILSKSLREQVDKKEVVKKVKSYHANAESIDLDGRTNIGTFVYDEAFEDFMVLGRKGPSTWIGKYIAELFPTKRIHLTWVSIEWKRGSIIYTYDGGEFQEDERKFED</sequence>
<protein>
    <submittedName>
        <fullName evidence="1">Uncharacterized protein</fullName>
    </submittedName>
</protein>
<dbReference type="Proteomes" id="UP000316199">
    <property type="component" value="Unassembled WGS sequence"/>
</dbReference>
<evidence type="ECO:0000313" key="1">
    <source>
        <dbReference type="EMBL" id="RZO76817.1"/>
    </source>
</evidence>
<accession>A0A520S2W9</accession>